<evidence type="ECO:0000256" key="5">
    <source>
        <dbReference type="ARBA" id="ARBA00030782"/>
    </source>
</evidence>
<dbReference type="GO" id="GO:0004436">
    <property type="term" value="F:phosphatidylinositol diacylglycerol-lyase activity"/>
    <property type="evidence" value="ECO:0007669"/>
    <property type="project" value="UniProtKB-EC"/>
</dbReference>
<dbReference type="EC" id="4.6.1.13" evidence="2"/>
<protein>
    <recommendedName>
        <fullName evidence="3">1-phosphatidylinositol phosphodiesterase</fullName>
        <ecNumber evidence="2">4.6.1.13</ecNumber>
    </recommendedName>
    <alternativeName>
        <fullName evidence="4">Phosphatidylinositol diacylglycerol-lyase</fullName>
    </alternativeName>
    <alternativeName>
        <fullName evidence="5">Phosphatidylinositol-specific phospholipase C</fullName>
    </alternativeName>
</protein>
<evidence type="ECO:0000313" key="7">
    <source>
        <dbReference type="EMBL" id="BED92937.1"/>
    </source>
</evidence>
<dbReference type="EMBL" id="AP027925">
    <property type="protein sequence ID" value="BED92937.1"/>
    <property type="molecule type" value="Genomic_DNA"/>
</dbReference>
<reference evidence="7" key="1">
    <citation type="journal article" date="2023" name="ISME J.">
        <title>Emergence of putative energy parasites within Clostridia revealed by genome analysis of a novel endosymbiotic clade.</title>
        <authorList>
            <person name="Takahashi K."/>
            <person name="Kuwahara H."/>
            <person name="Horikawa Y."/>
            <person name="Izawa K."/>
            <person name="Kato D."/>
            <person name="Inagaki T."/>
            <person name="Yuki M."/>
            <person name="Ohkuma M."/>
            <person name="Hongoh Y."/>
        </authorList>
    </citation>
    <scope>NUCLEOTIDE SEQUENCE</scope>
    <source>
        <strain evidence="7">RsTa-C01</strain>
    </source>
</reference>
<comment type="catalytic activity">
    <reaction evidence="1">
        <text>a 1,2-diacyl-sn-glycero-3-phospho-(1D-myo-inositol) = 1D-myo-inositol 1,2-cyclic phosphate + a 1,2-diacyl-sn-glycerol</text>
        <dbReference type="Rhea" id="RHEA:17093"/>
        <dbReference type="ChEBI" id="CHEBI:17815"/>
        <dbReference type="ChEBI" id="CHEBI:57880"/>
        <dbReference type="ChEBI" id="CHEBI:58484"/>
        <dbReference type="EC" id="4.6.1.13"/>
    </reaction>
</comment>
<dbReference type="SMART" id="SM00148">
    <property type="entry name" value="PLCXc"/>
    <property type="match status" value="1"/>
</dbReference>
<dbReference type="InterPro" id="IPR017946">
    <property type="entry name" value="PLC-like_Pdiesterase_TIM-brl"/>
</dbReference>
<dbReference type="InterPro" id="IPR051057">
    <property type="entry name" value="PI-PLC_domain"/>
</dbReference>
<dbReference type="KEGG" id="ptrh:RsTaC01_0860"/>
<accession>A0AA48KZJ2</accession>
<feature type="domain" description="Phosphatidylinositol-specific phospholipase C X" evidence="6">
    <location>
        <begin position="144"/>
        <end position="297"/>
    </location>
</feature>
<evidence type="ECO:0000256" key="3">
    <source>
        <dbReference type="ARBA" id="ARBA00019758"/>
    </source>
</evidence>
<dbReference type="PANTHER" id="PTHR13593:SF113">
    <property type="entry name" value="SI:DKEY-266F7.9"/>
    <property type="match status" value="1"/>
</dbReference>
<evidence type="ECO:0000256" key="4">
    <source>
        <dbReference type="ARBA" id="ARBA00030474"/>
    </source>
</evidence>
<organism evidence="7">
    <name type="scientific">Candidatus Paraimprobicoccus trichonymphae</name>
    <dbReference type="NCBI Taxonomy" id="3033793"/>
    <lineage>
        <taxon>Bacteria</taxon>
        <taxon>Bacillati</taxon>
        <taxon>Bacillota</taxon>
        <taxon>Clostridia</taxon>
        <taxon>Candidatus Paraimprobicoccus</taxon>
    </lineage>
</organism>
<name>A0AA48KZJ2_9FIRM</name>
<proteinExistence type="predicted"/>
<dbReference type="PANTHER" id="PTHR13593">
    <property type="match status" value="1"/>
</dbReference>
<dbReference type="SUPFAM" id="SSF51695">
    <property type="entry name" value="PLC-like phosphodiesterases"/>
    <property type="match status" value="1"/>
</dbReference>
<gene>
    <name evidence="7" type="ORF">RsTaC01_0860</name>
</gene>
<evidence type="ECO:0000256" key="2">
    <source>
        <dbReference type="ARBA" id="ARBA00012581"/>
    </source>
</evidence>
<dbReference type="GO" id="GO:0008081">
    <property type="term" value="F:phosphoric diester hydrolase activity"/>
    <property type="evidence" value="ECO:0007669"/>
    <property type="project" value="InterPro"/>
</dbReference>
<dbReference type="InterPro" id="IPR000909">
    <property type="entry name" value="PLipase_C_PInositol-sp_X_dom"/>
</dbReference>
<sequence>MSSEDFKKFKTCLKQTKDAIDMANDEDIKKLEQSLADRYFGKKLRNNVDSSFLAEFSEYNVKNKEYDKKIDYKKLLDSLIKEATAEFKKVKLNLKNYLKIDYASFLKKIYNMKGEEIKKAEINASGKNLENLEKTKAWMENLKEDTKIQGLVIPTSHDAGTHSIEIDSPDDALGNAAKTQSLNFMGQLRAGVRSFDWRMKLENGIPVFFHGPITGGPATDGIRQITKFLEIHKKEIIILTMVHCDKTCLDKFIKLPMVKIFINKFVLVPSKQEKMKVSELTISTFWDNTKNVIIFDKFGIDNFSFKDGYKSVFDPQKRNDENDDVMLENEISYLKNKDSDKLHKITPIHTAKVTDFFKKWRIAPLQESRNETFILKRIDKLLKSKDFIKEANMVSIDAVGEDKKFIQKLIDLNEERGHFKKIDTFHAGDS</sequence>
<evidence type="ECO:0000259" key="6">
    <source>
        <dbReference type="SMART" id="SM00148"/>
    </source>
</evidence>
<dbReference type="Gene3D" id="3.20.20.190">
    <property type="entry name" value="Phosphatidylinositol (PI) phosphodiesterase"/>
    <property type="match status" value="1"/>
</dbReference>
<dbReference type="Proteomes" id="UP001335720">
    <property type="component" value="Chromosome"/>
</dbReference>
<evidence type="ECO:0000256" key="1">
    <source>
        <dbReference type="ARBA" id="ARBA00001316"/>
    </source>
</evidence>
<dbReference type="GO" id="GO:0006629">
    <property type="term" value="P:lipid metabolic process"/>
    <property type="evidence" value="ECO:0007669"/>
    <property type="project" value="InterPro"/>
</dbReference>
<dbReference type="AlphaFoldDB" id="A0AA48KZJ2"/>